<dbReference type="STRING" id="47428.A0A284RPJ9"/>
<keyword evidence="3" id="KW-1185">Reference proteome</keyword>
<gene>
    <name evidence="2" type="ORF">ARMOST_14072</name>
</gene>
<reference evidence="3" key="1">
    <citation type="journal article" date="2017" name="Nat. Ecol. Evol.">
        <title>Genome expansion and lineage-specific genetic innovations in the forest pathogenic fungi Armillaria.</title>
        <authorList>
            <person name="Sipos G."/>
            <person name="Prasanna A.N."/>
            <person name="Walter M.C."/>
            <person name="O'Connor E."/>
            <person name="Balint B."/>
            <person name="Krizsan K."/>
            <person name="Kiss B."/>
            <person name="Hess J."/>
            <person name="Varga T."/>
            <person name="Slot J."/>
            <person name="Riley R."/>
            <person name="Boka B."/>
            <person name="Rigling D."/>
            <person name="Barry K."/>
            <person name="Lee J."/>
            <person name="Mihaltcheva S."/>
            <person name="LaButti K."/>
            <person name="Lipzen A."/>
            <person name="Waldron R."/>
            <person name="Moloney N.M."/>
            <person name="Sperisen C."/>
            <person name="Kredics L."/>
            <person name="Vagvoelgyi C."/>
            <person name="Patrignani A."/>
            <person name="Fitzpatrick D."/>
            <person name="Nagy I."/>
            <person name="Doyle S."/>
            <person name="Anderson J.B."/>
            <person name="Grigoriev I.V."/>
            <person name="Gueldener U."/>
            <person name="Muensterkoetter M."/>
            <person name="Nagy L.G."/>
        </authorList>
    </citation>
    <scope>NUCLEOTIDE SEQUENCE [LARGE SCALE GENOMIC DNA]</scope>
    <source>
        <strain evidence="3">C18/9</strain>
    </source>
</reference>
<dbReference type="AlphaFoldDB" id="A0A284RPJ9"/>
<feature type="compositionally biased region" description="Basic and acidic residues" evidence="1">
    <location>
        <begin position="67"/>
        <end position="90"/>
    </location>
</feature>
<evidence type="ECO:0000256" key="1">
    <source>
        <dbReference type="SAM" id="MobiDB-lite"/>
    </source>
</evidence>
<proteinExistence type="predicted"/>
<dbReference type="OrthoDB" id="3269227at2759"/>
<organism evidence="2 3">
    <name type="scientific">Armillaria ostoyae</name>
    <name type="common">Armillaria root rot fungus</name>
    <dbReference type="NCBI Taxonomy" id="47428"/>
    <lineage>
        <taxon>Eukaryota</taxon>
        <taxon>Fungi</taxon>
        <taxon>Dikarya</taxon>
        <taxon>Basidiomycota</taxon>
        <taxon>Agaricomycotina</taxon>
        <taxon>Agaricomycetes</taxon>
        <taxon>Agaricomycetidae</taxon>
        <taxon>Agaricales</taxon>
        <taxon>Marasmiineae</taxon>
        <taxon>Physalacriaceae</taxon>
        <taxon>Armillaria</taxon>
    </lineage>
</organism>
<accession>A0A284RPJ9</accession>
<dbReference type="Proteomes" id="UP000219338">
    <property type="component" value="Unassembled WGS sequence"/>
</dbReference>
<evidence type="ECO:0000313" key="2">
    <source>
        <dbReference type="EMBL" id="SJL10681.1"/>
    </source>
</evidence>
<dbReference type="OMA" id="DRPWDDD"/>
<protein>
    <submittedName>
        <fullName evidence="2">Uncharacterized protein</fullName>
    </submittedName>
</protein>
<dbReference type="EMBL" id="FUEG01000012">
    <property type="protein sequence ID" value="SJL10681.1"/>
    <property type="molecule type" value="Genomic_DNA"/>
</dbReference>
<evidence type="ECO:0000313" key="3">
    <source>
        <dbReference type="Proteomes" id="UP000219338"/>
    </source>
</evidence>
<feature type="region of interest" description="Disordered" evidence="1">
    <location>
        <begin position="1"/>
        <end position="139"/>
    </location>
</feature>
<sequence length="198" mass="21056">MFGLIRRISQSVIPRPDRPWDDDATSNAPKTGRKRRFSTTDGDAEDDLTNNKKIRGDSPATPAETPLVDKEVKAVTKGVKEVELEDKEAAPESVPLPEEEPGELDEGASTDSIASTPPAEEPDAAPEDPLVAADDTPVDAGKVVEKVTEVAKQAAEKTKADVAGDSVKTESVVEEKADDAVDTDSSRDIPELPKQADA</sequence>
<feature type="region of interest" description="Disordered" evidence="1">
    <location>
        <begin position="152"/>
        <end position="198"/>
    </location>
</feature>
<name>A0A284RPJ9_ARMOS</name>
<feature type="compositionally biased region" description="Acidic residues" evidence="1">
    <location>
        <begin position="97"/>
        <end position="108"/>
    </location>
</feature>